<evidence type="ECO:0000256" key="1">
    <source>
        <dbReference type="SAM" id="MobiDB-lite"/>
    </source>
</evidence>
<reference evidence="2 3" key="1">
    <citation type="submission" date="2018-11" db="EMBL/GenBank/DDBJ databases">
        <authorList>
            <consortium name="Pathogen Informatics"/>
        </authorList>
    </citation>
    <scope>NUCLEOTIDE SEQUENCE [LARGE SCALE GENOMIC DNA]</scope>
</reference>
<name>A0A3P7M8G4_DIBLA</name>
<gene>
    <name evidence="2" type="ORF">DILT_LOCUS14673</name>
</gene>
<accession>A0A3P7M8G4</accession>
<protein>
    <submittedName>
        <fullName evidence="2">Uncharacterized protein</fullName>
    </submittedName>
</protein>
<dbReference type="AlphaFoldDB" id="A0A3P7M8G4"/>
<evidence type="ECO:0000313" key="2">
    <source>
        <dbReference type="EMBL" id="VDN25715.1"/>
    </source>
</evidence>
<dbReference type="Proteomes" id="UP000281553">
    <property type="component" value="Unassembled WGS sequence"/>
</dbReference>
<keyword evidence="3" id="KW-1185">Reference proteome</keyword>
<dbReference type="EMBL" id="UYRU01075324">
    <property type="protein sequence ID" value="VDN25715.1"/>
    <property type="molecule type" value="Genomic_DNA"/>
</dbReference>
<proteinExistence type="predicted"/>
<sequence>MTRKGESLVKLPPLNPSALTSHRAPAEYTNTRQSSHEASGVPSTPSVWPSPKLSPTFERSRLPTVSGPSNHAGSHCHAEGSMEADQETKPKSRRALVRPLQTNFSVFFTLTYSLS</sequence>
<dbReference type="OrthoDB" id="10366467at2759"/>
<evidence type="ECO:0000313" key="3">
    <source>
        <dbReference type="Proteomes" id="UP000281553"/>
    </source>
</evidence>
<organism evidence="2 3">
    <name type="scientific">Dibothriocephalus latus</name>
    <name type="common">Fish tapeworm</name>
    <name type="synonym">Diphyllobothrium latum</name>
    <dbReference type="NCBI Taxonomy" id="60516"/>
    <lineage>
        <taxon>Eukaryota</taxon>
        <taxon>Metazoa</taxon>
        <taxon>Spiralia</taxon>
        <taxon>Lophotrochozoa</taxon>
        <taxon>Platyhelminthes</taxon>
        <taxon>Cestoda</taxon>
        <taxon>Eucestoda</taxon>
        <taxon>Diphyllobothriidea</taxon>
        <taxon>Diphyllobothriidae</taxon>
        <taxon>Dibothriocephalus</taxon>
    </lineage>
</organism>
<feature type="compositionally biased region" description="Basic and acidic residues" evidence="1">
    <location>
        <begin position="76"/>
        <end position="90"/>
    </location>
</feature>
<feature type="compositionally biased region" description="Polar residues" evidence="1">
    <location>
        <begin position="28"/>
        <end position="47"/>
    </location>
</feature>
<feature type="region of interest" description="Disordered" evidence="1">
    <location>
        <begin position="1"/>
        <end position="94"/>
    </location>
</feature>